<feature type="region of interest" description="Disordered" evidence="2">
    <location>
        <begin position="353"/>
        <end position="387"/>
    </location>
</feature>
<feature type="compositionally biased region" description="Polar residues" evidence="2">
    <location>
        <begin position="116"/>
        <end position="175"/>
    </location>
</feature>
<feature type="compositionally biased region" description="Polar residues" evidence="2">
    <location>
        <begin position="245"/>
        <end position="292"/>
    </location>
</feature>
<keyword evidence="1" id="KW-0175">Coiled coil</keyword>
<evidence type="ECO:0000313" key="4">
    <source>
        <dbReference type="Proteomes" id="UP000178912"/>
    </source>
</evidence>
<keyword evidence="4" id="KW-1185">Reference proteome</keyword>
<protein>
    <submittedName>
        <fullName evidence="3">Uncharacterized protein</fullName>
    </submittedName>
</protein>
<dbReference type="Proteomes" id="UP000178912">
    <property type="component" value="Unassembled WGS sequence"/>
</dbReference>
<feature type="compositionally biased region" description="Gly residues" evidence="2">
    <location>
        <begin position="59"/>
        <end position="94"/>
    </location>
</feature>
<feature type="coiled-coil region" evidence="1">
    <location>
        <begin position="315"/>
        <end position="348"/>
    </location>
</feature>
<feature type="region of interest" description="Disordered" evidence="2">
    <location>
        <begin position="199"/>
        <end position="292"/>
    </location>
</feature>
<feature type="region of interest" description="Disordered" evidence="2">
    <location>
        <begin position="1"/>
        <end position="185"/>
    </location>
</feature>
<evidence type="ECO:0000256" key="2">
    <source>
        <dbReference type="SAM" id="MobiDB-lite"/>
    </source>
</evidence>
<organism evidence="3 4">
    <name type="scientific">Rhynchosporium agropyri</name>
    <dbReference type="NCBI Taxonomy" id="914238"/>
    <lineage>
        <taxon>Eukaryota</taxon>
        <taxon>Fungi</taxon>
        <taxon>Dikarya</taxon>
        <taxon>Ascomycota</taxon>
        <taxon>Pezizomycotina</taxon>
        <taxon>Leotiomycetes</taxon>
        <taxon>Helotiales</taxon>
        <taxon>Ploettnerulaceae</taxon>
        <taxon>Rhynchosporium</taxon>
    </lineage>
</organism>
<dbReference type="AlphaFoldDB" id="A0A1E1KUG4"/>
<name>A0A1E1KUG4_9HELO</name>
<proteinExistence type="predicted"/>
<dbReference type="EMBL" id="FJUX01000046">
    <property type="protein sequence ID" value="CZT00604.1"/>
    <property type="molecule type" value="Genomic_DNA"/>
</dbReference>
<dbReference type="OrthoDB" id="5377213at2759"/>
<feature type="compositionally biased region" description="Low complexity" evidence="2">
    <location>
        <begin position="199"/>
        <end position="228"/>
    </location>
</feature>
<reference evidence="4" key="1">
    <citation type="submission" date="2016-03" db="EMBL/GenBank/DDBJ databases">
        <authorList>
            <person name="Guldener U."/>
        </authorList>
    </citation>
    <scope>NUCLEOTIDE SEQUENCE [LARGE SCALE GENOMIC DNA]</scope>
    <source>
        <strain evidence="4">04CH-RAC-A.6.1</strain>
    </source>
</reference>
<sequence>MTSFNSHGHTAKPRERGSKSSVKPILKRLTQSEKNSLDLDRSAAEQGQGQARIEDGLGIEYGSGSGSGFGVGVGFGSNGAGGGGGGGGGGGSGPGASRASNDVHTRRGYHYHHRSTSGTSQFSTATTGSGQGNRTGSFIHPFQQTPRPYTPPIGTQGSYQGSWRESELENSNSPALTEDEDQIQNQAQYQTQTQIYSFRSPSNLSNHPHTSPPSTTGLSSSSPPNISHSHSHSQHSQHQQHPLRITTSKQSSSSRLALATSHTSLHNPTLSSDLTYPLSPTDSTAMSPASAIRSSLDTGFRIRSRSEVTEPKMVRSETIQEARRKFQEKEEAKEEKAAREEIRALEKRQMKEARMIERGHRRSSASNDTHTRSKRSKSDLTSTMQEKDGFVGRGYSEVTQQQTPTFATVMGGGGVGDGEYAERRSGTAKLKTHSAWTKFVMWIRTRFIRMGKKN</sequence>
<gene>
    <name evidence="3" type="ORF">RAG0_08587</name>
</gene>
<feature type="compositionally biased region" description="Basic residues" evidence="2">
    <location>
        <begin position="106"/>
        <end position="115"/>
    </location>
</feature>
<evidence type="ECO:0000313" key="3">
    <source>
        <dbReference type="EMBL" id="CZT00604.1"/>
    </source>
</evidence>
<evidence type="ECO:0000256" key="1">
    <source>
        <dbReference type="SAM" id="Coils"/>
    </source>
</evidence>
<accession>A0A1E1KUG4</accession>